<comment type="subcellular location">
    <subcellularLocation>
        <location evidence="11">Cell inner membrane</location>
        <topology evidence="11">Multi-pass membrane protein</topology>
    </subcellularLocation>
    <subcellularLocation>
        <location evidence="1">Cell membrane</location>
        <topology evidence="1">Multi-pass membrane protein</topology>
    </subcellularLocation>
</comment>
<dbReference type="RefSeq" id="WP_272775171.1">
    <property type="nucleotide sequence ID" value="NZ_JAQQLI010000001.1"/>
</dbReference>
<gene>
    <name evidence="13" type="ORF">PQJ73_01410</name>
</gene>
<comment type="similarity">
    <text evidence="2 11">Belongs to the ABC-2 integral membrane protein family.</text>
</comment>
<feature type="transmembrane region" description="Helical" evidence="11">
    <location>
        <begin position="38"/>
        <end position="59"/>
    </location>
</feature>
<evidence type="ECO:0000256" key="6">
    <source>
        <dbReference type="ARBA" id="ARBA00022692"/>
    </source>
</evidence>
<keyword evidence="5" id="KW-0762">Sugar transport</keyword>
<sequence length="276" mass="30187">MASQPARLHLLASQVLARVRLAVQLAQREVAARYRDSALGLVWSLLTPLFMLAVFTFVFGTVFKSRWPTADDGGDHSTAEFAVILFTGMTVFQLFADVITRAPRLVLENVNYVKKIVFPLAILPMVAVGSTLFDTAIRLAVLIVFIVAIQGGLPATALLLPLVLVPYLVLILGLSWFLSALGVYIRDIAQIIAPLLTAMMFLSPIFFPASALPAWTRPIQVLNPIVLPVEEARNVLIWGHPPDWTALALYSVTAGIVAALGLLWFQKTRKGFADVL</sequence>
<dbReference type="PROSITE" id="PS51012">
    <property type="entry name" value="ABC_TM2"/>
    <property type="match status" value="1"/>
</dbReference>
<dbReference type="InterPro" id="IPR047817">
    <property type="entry name" value="ABC2_TM_bact-type"/>
</dbReference>
<keyword evidence="8 11" id="KW-1133">Transmembrane helix</keyword>
<feature type="transmembrane region" description="Helical" evidence="11">
    <location>
        <begin position="244"/>
        <end position="265"/>
    </location>
</feature>
<dbReference type="Pfam" id="PF01061">
    <property type="entry name" value="ABC2_membrane"/>
    <property type="match status" value="1"/>
</dbReference>
<comment type="caution">
    <text evidence="13">The sequence shown here is derived from an EMBL/GenBank/DDBJ whole genome shotgun (WGS) entry which is preliminary data.</text>
</comment>
<organism evidence="13 14">
    <name type="scientific">Rhodoplanes tepidamans</name>
    <name type="common">Rhodoplanes cryptolactis</name>
    <dbReference type="NCBI Taxonomy" id="200616"/>
    <lineage>
        <taxon>Bacteria</taxon>
        <taxon>Pseudomonadati</taxon>
        <taxon>Pseudomonadota</taxon>
        <taxon>Alphaproteobacteria</taxon>
        <taxon>Hyphomicrobiales</taxon>
        <taxon>Nitrobacteraceae</taxon>
        <taxon>Rhodoplanes</taxon>
    </lineage>
</organism>
<protein>
    <recommendedName>
        <fullName evidence="11">Transport permease protein</fullName>
    </recommendedName>
</protein>
<accession>A0ABT5J4E6</accession>
<evidence type="ECO:0000256" key="10">
    <source>
        <dbReference type="ARBA" id="ARBA00023136"/>
    </source>
</evidence>
<evidence type="ECO:0000256" key="3">
    <source>
        <dbReference type="ARBA" id="ARBA00022448"/>
    </source>
</evidence>
<evidence type="ECO:0000256" key="8">
    <source>
        <dbReference type="ARBA" id="ARBA00022989"/>
    </source>
</evidence>
<reference evidence="13" key="2">
    <citation type="submission" date="2023-02" db="EMBL/GenBank/DDBJ databases">
        <authorList>
            <person name="Rayyan A."/>
            <person name="Meyer T."/>
            <person name="Kyndt J.A."/>
        </authorList>
    </citation>
    <scope>NUCLEOTIDE SEQUENCE</scope>
    <source>
        <strain evidence="13">DSM 9987</strain>
    </source>
</reference>
<evidence type="ECO:0000256" key="9">
    <source>
        <dbReference type="ARBA" id="ARBA00023047"/>
    </source>
</evidence>
<dbReference type="InterPro" id="IPR000412">
    <property type="entry name" value="ABC_2_transport"/>
</dbReference>
<feature type="transmembrane region" description="Helical" evidence="11">
    <location>
        <begin position="116"/>
        <end position="133"/>
    </location>
</feature>
<dbReference type="InterPro" id="IPR013525">
    <property type="entry name" value="ABC2_TM"/>
</dbReference>
<keyword evidence="4 11" id="KW-1003">Cell membrane</keyword>
<feature type="transmembrane region" description="Helical" evidence="11">
    <location>
        <begin position="166"/>
        <end position="185"/>
    </location>
</feature>
<name>A0ABT5J4E6_RHOTP</name>
<evidence type="ECO:0000313" key="13">
    <source>
        <dbReference type="EMBL" id="MDC7784327.1"/>
    </source>
</evidence>
<keyword evidence="7" id="KW-0972">Capsule biogenesis/degradation</keyword>
<keyword evidence="10 11" id="KW-0472">Membrane</keyword>
<evidence type="ECO:0000256" key="4">
    <source>
        <dbReference type="ARBA" id="ARBA00022475"/>
    </source>
</evidence>
<evidence type="ECO:0000256" key="11">
    <source>
        <dbReference type="RuleBase" id="RU361157"/>
    </source>
</evidence>
<evidence type="ECO:0000256" key="2">
    <source>
        <dbReference type="ARBA" id="ARBA00007783"/>
    </source>
</evidence>
<feature type="transmembrane region" description="Helical" evidence="11">
    <location>
        <begin position="79"/>
        <end position="96"/>
    </location>
</feature>
<evidence type="ECO:0000256" key="7">
    <source>
        <dbReference type="ARBA" id="ARBA00022903"/>
    </source>
</evidence>
<dbReference type="PIRSF" id="PIRSF006648">
    <property type="entry name" value="DrrB"/>
    <property type="match status" value="1"/>
</dbReference>
<dbReference type="PRINTS" id="PR00164">
    <property type="entry name" value="ABC2TRNSPORT"/>
</dbReference>
<proteinExistence type="inferred from homology"/>
<keyword evidence="14" id="KW-1185">Reference proteome</keyword>
<evidence type="ECO:0000256" key="5">
    <source>
        <dbReference type="ARBA" id="ARBA00022597"/>
    </source>
</evidence>
<keyword evidence="6 11" id="KW-0812">Transmembrane</keyword>
<evidence type="ECO:0000313" key="14">
    <source>
        <dbReference type="Proteomes" id="UP001165652"/>
    </source>
</evidence>
<dbReference type="PANTHER" id="PTHR30413">
    <property type="entry name" value="INNER MEMBRANE TRANSPORT PERMEASE"/>
    <property type="match status" value="1"/>
</dbReference>
<evidence type="ECO:0000256" key="1">
    <source>
        <dbReference type="ARBA" id="ARBA00004651"/>
    </source>
</evidence>
<reference evidence="13" key="1">
    <citation type="journal article" date="2023" name="Microbiol Resour">
        <title>Genome Sequences of Rhodoplanes serenus and Two Thermotolerant Strains, Rhodoplanes tepidamans and 'Rhodoplanes cryptolactis,' Further Refine the Genus.</title>
        <authorList>
            <person name="Rayyan A.A."/>
            <person name="Kyndt J.A."/>
        </authorList>
    </citation>
    <scope>NUCLEOTIDE SEQUENCE</scope>
    <source>
        <strain evidence="13">DSM 9987</strain>
    </source>
</reference>
<feature type="domain" description="ABC transmembrane type-2" evidence="12">
    <location>
        <begin position="39"/>
        <end position="268"/>
    </location>
</feature>
<keyword evidence="9" id="KW-0625">Polysaccharide transport</keyword>
<keyword evidence="3 11" id="KW-0813">Transport</keyword>
<dbReference type="PANTHER" id="PTHR30413:SF10">
    <property type="entry name" value="CAPSULE POLYSACCHARIDE EXPORT INNER-MEMBRANE PROTEIN CTRC"/>
    <property type="match status" value="1"/>
</dbReference>
<feature type="transmembrane region" description="Helical" evidence="11">
    <location>
        <begin position="192"/>
        <end position="215"/>
    </location>
</feature>
<dbReference type="Proteomes" id="UP001165652">
    <property type="component" value="Unassembled WGS sequence"/>
</dbReference>
<evidence type="ECO:0000259" key="12">
    <source>
        <dbReference type="PROSITE" id="PS51012"/>
    </source>
</evidence>
<dbReference type="EMBL" id="JAQQLI010000001">
    <property type="protein sequence ID" value="MDC7784327.1"/>
    <property type="molecule type" value="Genomic_DNA"/>
</dbReference>